<dbReference type="InterPro" id="IPR036770">
    <property type="entry name" value="Ankyrin_rpt-contain_sf"/>
</dbReference>
<dbReference type="AlphaFoldDB" id="A0AB34HBK0"/>
<sequence>MEAPETSLQQGRGGVSTLLCWGPPRPRPPSLQGDGGCISGAPCVPWLPALRRRPPVLCHVSSLTEPPCEQLVVPSSRSRSAVSTRRHTCSPDRHVTITNYLLNYFPGLDLERRNVFGFTALMKAAMQGRTECIRALMLSASSCLRLFFTNVCSGLDAGKMVLLKVGKGMAGSAQEPSRVSACWWVESRGHVML</sequence>
<proteinExistence type="predicted"/>
<dbReference type="Proteomes" id="UP001159641">
    <property type="component" value="Unassembled WGS sequence"/>
</dbReference>
<accession>A0AB34HBK0</accession>
<evidence type="ECO:0000256" key="1">
    <source>
        <dbReference type="ARBA" id="ARBA00022737"/>
    </source>
</evidence>
<dbReference type="EMBL" id="JAIQCJ010001508">
    <property type="protein sequence ID" value="KAJ8789136.1"/>
    <property type="molecule type" value="Genomic_DNA"/>
</dbReference>
<comment type="caution">
    <text evidence="3">The sequence shown here is derived from an EMBL/GenBank/DDBJ whole genome shotgun (WGS) entry which is preliminary data.</text>
</comment>
<dbReference type="PANTHER" id="PTHR24173:SF1">
    <property type="entry name" value="ANKYRIN REPEAT DOMAIN-CONTAINING PROTEIN 33B"/>
    <property type="match status" value="1"/>
</dbReference>
<keyword evidence="4" id="KW-1185">Reference proteome</keyword>
<organism evidence="3 4">
    <name type="scientific">Eschrichtius robustus</name>
    <name type="common">California gray whale</name>
    <name type="synonym">Eschrichtius gibbosus</name>
    <dbReference type="NCBI Taxonomy" id="9764"/>
    <lineage>
        <taxon>Eukaryota</taxon>
        <taxon>Metazoa</taxon>
        <taxon>Chordata</taxon>
        <taxon>Craniata</taxon>
        <taxon>Vertebrata</taxon>
        <taxon>Euteleostomi</taxon>
        <taxon>Mammalia</taxon>
        <taxon>Eutheria</taxon>
        <taxon>Laurasiatheria</taxon>
        <taxon>Artiodactyla</taxon>
        <taxon>Whippomorpha</taxon>
        <taxon>Cetacea</taxon>
        <taxon>Mysticeti</taxon>
        <taxon>Eschrichtiidae</taxon>
        <taxon>Eschrichtius</taxon>
    </lineage>
</organism>
<evidence type="ECO:0000313" key="3">
    <source>
        <dbReference type="EMBL" id="KAJ8789136.1"/>
    </source>
</evidence>
<keyword evidence="2" id="KW-0040">ANK repeat</keyword>
<gene>
    <name evidence="3" type="ORF">J1605_022237</name>
</gene>
<evidence type="ECO:0000313" key="4">
    <source>
        <dbReference type="Proteomes" id="UP001159641"/>
    </source>
</evidence>
<name>A0AB34HBK0_ESCRO</name>
<evidence type="ECO:0000256" key="2">
    <source>
        <dbReference type="ARBA" id="ARBA00023043"/>
    </source>
</evidence>
<dbReference type="Gene3D" id="1.25.40.20">
    <property type="entry name" value="Ankyrin repeat-containing domain"/>
    <property type="match status" value="1"/>
</dbReference>
<keyword evidence="1" id="KW-0677">Repeat</keyword>
<reference evidence="3 4" key="1">
    <citation type="submission" date="2022-11" db="EMBL/GenBank/DDBJ databases">
        <title>Whole genome sequence of Eschrichtius robustus ER-17-0199.</title>
        <authorList>
            <person name="Bruniche-Olsen A."/>
            <person name="Black A.N."/>
            <person name="Fields C.J."/>
            <person name="Walden K."/>
            <person name="Dewoody J.A."/>
        </authorList>
    </citation>
    <scope>NUCLEOTIDE SEQUENCE [LARGE SCALE GENOMIC DNA]</scope>
    <source>
        <strain evidence="3">ER-17-0199</strain>
        <tissue evidence="3">Blubber</tissue>
    </source>
</reference>
<dbReference type="SUPFAM" id="SSF48403">
    <property type="entry name" value="Ankyrin repeat"/>
    <property type="match status" value="1"/>
</dbReference>
<protein>
    <submittedName>
        <fullName evidence="3">Uncharacterized protein</fullName>
    </submittedName>
</protein>
<dbReference type="PANTHER" id="PTHR24173">
    <property type="entry name" value="ANKYRIN REPEAT CONTAINING"/>
    <property type="match status" value="1"/>
</dbReference>